<name>A0A6M8BEU4_9CYAN</name>
<dbReference type="Pfam" id="PF00903">
    <property type="entry name" value="Glyoxalase"/>
    <property type="match status" value="1"/>
</dbReference>
<dbReference type="PROSITE" id="PS51819">
    <property type="entry name" value="VOC"/>
    <property type="match status" value="1"/>
</dbReference>
<dbReference type="Proteomes" id="UP000505210">
    <property type="component" value="Chromosome"/>
</dbReference>
<dbReference type="InterPro" id="IPR004360">
    <property type="entry name" value="Glyas_Fos-R_dOase_dom"/>
</dbReference>
<evidence type="ECO:0000259" key="1">
    <source>
        <dbReference type="PROSITE" id="PS51819"/>
    </source>
</evidence>
<dbReference type="CDD" id="cd07262">
    <property type="entry name" value="VOC_like"/>
    <property type="match status" value="1"/>
</dbReference>
<dbReference type="Gene3D" id="3.10.180.10">
    <property type="entry name" value="2,3-Dihydroxybiphenyl 1,2-Dioxygenase, domain 1"/>
    <property type="match status" value="1"/>
</dbReference>
<keyword evidence="3" id="KW-1185">Reference proteome</keyword>
<organism evidence="2 3">
    <name type="scientific">Thermoleptolyngbya sichuanensis A183</name>
    <dbReference type="NCBI Taxonomy" id="2737172"/>
    <lineage>
        <taxon>Bacteria</taxon>
        <taxon>Bacillati</taxon>
        <taxon>Cyanobacteriota</taxon>
        <taxon>Cyanophyceae</taxon>
        <taxon>Oculatellales</taxon>
        <taxon>Oculatellaceae</taxon>
        <taxon>Thermoleptolyngbya</taxon>
        <taxon>Thermoleptolyngbya sichuanensis</taxon>
    </lineage>
</organism>
<evidence type="ECO:0000313" key="3">
    <source>
        <dbReference type="Proteomes" id="UP000505210"/>
    </source>
</evidence>
<protein>
    <submittedName>
        <fullName evidence="2">VOC family protein</fullName>
    </submittedName>
</protein>
<dbReference type="InterPro" id="IPR037523">
    <property type="entry name" value="VOC_core"/>
</dbReference>
<dbReference type="EMBL" id="CP053661">
    <property type="protein sequence ID" value="QKD81683.1"/>
    <property type="molecule type" value="Genomic_DNA"/>
</dbReference>
<reference evidence="2 3" key="1">
    <citation type="submission" date="2020-05" db="EMBL/GenBank/DDBJ databases">
        <title>Complete genome sequence of of a novel Thermoleptolyngbya strain isolated from hot springs of Ganzi, Sichuan China.</title>
        <authorList>
            <person name="Tang J."/>
            <person name="Daroch M."/>
            <person name="Li L."/>
            <person name="Waleron K."/>
            <person name="Waleron M."/>
            <person name="Waleron M."/>
        </authorList>
    </citation>
    <scope>NUCLEOTIDE SEQUENCE [LARGE SCALE GENOMIC DNA]</scope>
    <source>
        <strain evidence="2 3">PKUAC-SCTA183</strain>
    </source>
</reference>
<proteinExistence type="predicted"/>
<gene>
    <name evidence="2" type="ORF">HPC62_05300</name>
</gene>
<dbReference type="KEGG" id="theu:HPC62_05300"/>
<accession>A0A6M8BEU4</accession>
<dbReference type="InterPro" id="IPR029068">
    <property type="entry name" value="Glyas_Bleomycin-R_OHBP_Dase"/>
</dbReference>
<dbReference type="RefSeq" id="WP_172354078.1">
    <property type="nucleotide sequence ID" value="NZ_CP053661.1"/>
</dbReference>
<dbReference type="AlphaFoldDB" id="A0A6M8BEU4"/>
<dbReference type="PANTHER" id="PTHR35006">
    <property type="entry name" value="GLYOXALASE FAMILY PROTEIN (AFU_ORTHOLOGUE AFUA_5G14830)"/>
    <property type="match status" value="1"/>
</dbReference>
<evidence type="ECO:0000313" key="2">
    <source>
        <dbReference type="EMBL" id="QKD81683.1"/>
    </source>
</evidence>
<feature type="domain" description="VOC" evidence="1">
    <location>
        <begin position="1"/>
        <end position="124"/>
    </location>
</feature>
<sequence length="127" mass="14032">MFDHLSLGVADLSRSLAFYDAILAPLSFTRCFALPHMAAYGPGQRPMFWIAHKAEFSTPPQPAIGFHLAFQAESRQAVDEFYKAAIAHGATDDGPPGLRPHYHPNYYAAFVLDPDGYRIEAVCHQPA</sequence>
<dbReference type="SUPFAM" id="SSF54593">
    <property type="entry name" value="Glyoxalase/Bleomycin resistance protein/Dihydroxybiphenyl dioxygenase"/>
    <property type="match status" value="1"/>
</dbReference>
<dbReference type="PANTHER" id="PTHR35006:SF2">
    <property type="entry name" value="GLYOXALASE FAMILY PROTEIN (AFU_ORTHOLOGUE AFUA_5G14830)"/>
    <property type="match status" value="1"/>
</dbReference>